<dbReference type="EMBL" id="ML975151">
    <property type="protein sequence ID" value="KAF1815763.1"/>
    <property type="molecule type" value="Genomic_DNA"/>
</dbReference>
<sequence length="112" mass="12218">MNDHSLRLLTALTFIPAFPLCLAHGINSGRAVPAVGLVPLAGSAVFAIFLIQWKKQREDATPVHPAILYVVDSVLATGLMIVLVYTWVDLTWVTRSQTMLAAYATFPLLVNL</sequence>
<keyword evidence="1" id="KW-0472">Membrane</keyword>
<accession>A0A6G1GCK3</accession>
<evidence type="ECO:0000313" key="5">
    <source>
        <dbReference type="RefSeq" id="XP_033537394.1"/>
    </source>
</evidence>
<dbReference type="Proteomes" id="UP000504638">
    <property type="component" value="Unplaced"/>
</dbReference>
<feature type="signal peptide" evidence="2">
    <location>
        <begin position="1"/>
        <end position="23"/>
    </location>
</feature>
<proteinExistence type="predicted"/>
<evidence type="ECO:0000256" key="1">
    <source>
        <dbReference type="SAM" id="Phobius"/>
    </source>
</evidence>
<name>A0A6G1GCK3_9PEZI</name>
<keyword evidence="2" id="KW-0732">Signal</keyword>
<evidence type="ECO:0000256" key="2">
    <source>
        <dbReference type="SAM" id="SignalP"/>
    </source>
</evidence>
<keyword evidence="1" id="KW-1133">Transmembrane helix</keyword>
<keyword evidence="4" id="KW-1185">Reference proteome</keyword>
<reference evidence="3 5" key="1">
    <citation type="submission" date="2020-01" db="EMBL/GenBank/DDBJ databases">
        <authorList>
            <consortium name="DOE Joint Genome Institute"/>
            <person name="Haridas S."/>
            <person name="Albert R."/>
            <person name="Binder M."/>
            <person name="Bloem J."/>
            <person name="Labutti K."/>
            <person name="Salamov A."/>
            <person name="Andreopoulos B."/>
            <person name="Baker S.E."/>
            <person name="Barry K."/>
            <person name="Bills G."/>
            <person name="Bluhm B.H."/>
            <person name="Cannon C."/>
            <person name="Castanera R."/>
            <person name="Culley D.E."/>
            <person name="Daum C."/>
            <person name="Ezra D."/>
            <person name="Gonzalez J.B."/>
            <person name="Henrissat B."/>
            <person name="Kuo A."/>
            <person name="Liang C."/>
            <person name="Lipzen A."/>
            <person name="Lutzoni F."/>
            <person name="Magnuson J."/>
            <person name="Mondo S."/>
            <person name="Nolan M."/>
            <person name="Ohm R."/>
            <person name="Pangilinan J."/>
            <person name="Park H.-J."/>
            <person name="Ramirez L."/>
            <person name="Alfaro M."/>
            <person name="Sun H."/>
            <person name="Tritt A."/>
            <person name="Yoshinaga Y."/>
            <person name="Zwiers L.-H."/>
            <person name="Turgeon B.G."/>
            <person name="Goodwin S.B."/>
            <person name="Spatafora J.W."/>
            <person name="Crous P.W."/>
            <person name="Grigoriev I.V."/>
        </authorList>
    </citation>
    <scope>NUCLEOTIDE SEQUENCE</scope>
    <source>
        <strain evidence="3 5">CBS 781.70</strain>
    </source>
</reference>
<dbReference type="AlphaFoldDB" id="A0A6G1GCK3"/>
<evidence type="ECO:0000313" key="3">
    <source>
        <dbReference type="EMBL" id="KAF1815763.1"/>
    </source>
</evidence>
<dbReference type="GeneID" id="54419367"/>
<feature type="transmembrane region" description="Helical" evidence="1">
    <location>
        <begin position="33"/>
        <end position="54"/>
    </location>
</feature>
<reference evidence="5" key="2">
    <citation type="submission" date="2020-04" db="EMBL/GenBank/DDBJ databases">
        <authorList>
            <consortium name="NCBI Genome Project"/>
        </authorList>
    </citation>
    <scope>NUCLEOTIDE SEQUENCE</scope>
    <source>
        <strain evidence="5">CBS 781.70</strain>
    </source>
</reference>
<evidence type="ECO:0000313" key="4">
    <source>
        <dbReference type="Proteomes" id="UP000504638"/>
    </source>
</evidence>
<gene>
    <name evidence="3 5" type="ORF">P152DRAFT_455479</name>
</gene>
<dbReference type="OrthoDB" id="5241710at2759"/>
<organism evidence="3">
    <name type="scientific">Eremomyces bilateralis CBS 781.70</name>
    <dbReference type="NCBI Taxonomy" id="1392243"/>
    <lineage>
        <taxon>Eukaryota</taxon>
        <taxon>Fungi</taxon>
        <taxon>Dikarya</taxon>
        <taxon>Ascomycota</taxon>
        <taxon>Pezizomycotina</taxon>
        <taxon>Dothideomycetes</taxon>
        <taxon>Dothideomycetes incertae sedis</taxon>
        <taxon>Eremomycetales</taxon>
        <taxon>Eremomycetaceae</taxon>
        <taxon>Eremomyces</taxon>
    </lineage>
</organism>
<feature type="chain" id="PRO_5044632028" evidence="2">
    <location>
        <begin position="24"/>
        <end position="112"/>
    </location>
</feature>
<feature type="transmembrane region" description="Helical" evidence="1">
    <location>
        <begin position="66"/>
        <end position="88"/>
    </location>
</feature>
<keyword evidence="1" id="KW-0812">Transmembrane</keyword>
<protein>
    <submittedName>
        <fullName evidence="3 5">Uncharacterized protein</fullName>
    </submittedName>
</protein>
<reference evidence="5" key="3">
    <citation type="submission" date="2025-04" db="UniProtKB">
        <authorList>
            <consortium name="RefSeq"/>
        </authorList>
    </citation>
    <scope>IDENTIFICATION</scope>
    <source>
        <strain evidence="5">CBS 781.70</strain>
    </source>
</reference>
<dbReference type="RefSeq" id="XP_033537394.1">
    <property type="nucleotide sequence ID" value="XM_033678797.1"/>
</dbReference>